<dbReference type="CDD" id="cd07561">
    <property type="entry name" value="Peptidase_S41_CPP_like"/>
    <property type="match status" value="1"/>
</dbReference>
<dbReference type="GO" id="GO:0030288">
    <property type="term" value="C:outer membrane-bounded periplasmic space"/>
    <property type="evidence" value="ECO:0007669"/>
    <property type="project" value="TreeGrafter"/>
</dbReference>
<evidence type="ECO:0000259" key="1">
    <source>
        <dbReference type="SMART" id="SM00245"/>
    </source>
</evidence>
<dbReference type="Gene3D" id="2.30.42.10">
    <property type="match status" value="1"/>
</dbReference>
<protein>
    <submittedName>
        <fullName evidence="2">Peptidase family S41</fullName>
    </submittedName>
</protein>
<dbReference type="PANTHER" id="PTHR32060">
    <property type="entry name" value="TAIL-SPECIFIC PROTEASE"/>
    <property type="match status" value="1"/>
</dbReference>
<dbReference type="PANTHER" id="PTHR32060:SF30">
    <property type="entry name" value="CARBOXY-TERMINAL PROCESSING PROTEASE CTPA"/>
    <property type="match status" value="1"/>
</dbReference>
<dbReference type="AlphaFoldDB" id="A0A1T5N3B8"/>
<feature type="domain" description="Tail specific protease" evidence="1">
    <location>
        <begin position="222"/>
        <end position="453"/>
    </location>
</feature>
<dbReference type="GO" id="GO:0004175">
    <property type="term" value="F:endopeptidase activity"/>
    <property type="evidence" value="ECO:0007669"/>
    <property type="project" value="TreeGrafter"/>
</dbReference>
<dbReference type="InterPro" id="IPR036034">
    <property type="entry name" value="PDZ_sf"/>
</dbReference>
<dbReference type="Pfam" id="PF03572">
    <property type="entry name" value="Peptidase_S41"/>
    <property type="match status" value="1"/>
</dbReference>
<proteinExistence type="predicted"/>
<gene>
    <name evidence="2" type="ORF">SAMN05660461_0003</name>
</gene>
<dbReference type="GO" id="GO:0008236">
    <property type="term" value="F:serine-type peptidase activity"/>
    <property type="evidence" value="ECO:0007669"/>
    <property type="project" value="InterPro"/>
</dbReference>
<dbReference type="GO" id="GO:0006508">
    <property type="term" value="P:proteolysis"/>
    <property type="evidence" value="ECO:0007669"/>
    <property type="project" value="InterPro"/>
</dbReference>
<dbReference type="SUPFAM" id="SSF50156">
    <property type="entry name" value="PDZ domain-like"/>
    <property type="match status" value="1"/>
</dbReference>
<evidence type="ECO:0000313" key="2">
    <source>
        <dbReference type="EMBL" id="SKC94558.1"/>
    </source>
</evidence>
<evidence type="ECO:0000313" key="3">
    <source>
        <dbReference type="Proteomes" id="UP000190166"/>
    </source>
</evidence>
<accession>A0A1T5N3B8</accession>
<keyword evidence="3" id="KW-1185">Reference proteome</keyword>
<dbReference type="Gene3D" id="3.90.226.10">
    <property type="entry name" value="2-enoyl-CoA Hydratase, Chain A, domain 1"/>
    <property type="match status" value="1"/>
</dbReference>
<dbReference type="Proteomes" id="UP000190166">
    <property type="component" value="Unassembled WGS sequence"/>
</dbReference>
<dbReference type="InterPro" id="IPR029045">
    <property type="entry name" value="ClpP/crotonase-like_dom_sf"/>
</dbReference>
<dbReference type="RefSeq" id="WP_079467375.1">
    <property type="nucleotide sequence ID" value="NZ_FUZZ01000001.1"/>
</dbReference>
<organism evidence="2 3">
    <name type="scientific">Chitinophaga ginsengisegetis</name>
    <dbReference type="NCBI Taxonomy" id="393003"/>
    <lineage>
        <taxon>Bacteria</taxon>
        <taxon>Pseudomonadati</taxon>
        <taxon>Bacteroidota</taxon>
        <taxon>Chitinophagia</taxon>
        <taxon>Chitinophagales</taxon>
        <taxon>Chitinophagaceae</taxon>
        <taxon>Chitinophaga</taxon>
    </lineage>
</organism>
<dbReference type="GO" id="GO:0007165">
    <property type="term" value="P:signal transduction"/>
    <property type="evidence" value="ECO:0007669"/>
    <property type="project" value="TreeGrafter"/>
</dbReference>
<name>A0A1T5N3B8_9BACT</name>
<dbReference type="SMART" id="SM00245">
    <property type="entry name" value="TSPc"/>
    <property type="match status" value="1"/>
</dbReference>
<reference evidence="2 3" key="1">
    <citation type="submission" date="2017-02" db="EMBL/GenBank/DDBJ databases">
        <authorList>
            <person name="Peterson S.W."/>
        </authorList>
    </citation>
    <scope>NUCLEOTIDE SEQUENCE [LARGE SCALE GENOMIC DNA]</scope>
    <source>
        <strain evidence="2 3">DSM 18108</strain>
    </source>
</reference>
<dbReference type="EMBL" id="FUZZ01000001">
    <property type="protein sequence ID" value="SKC94558.1"/>
    <property type="molecule type" value="Genomic_DNA"/>
</dbReference>
<dbReference type="SUPFAM" id="SSF52096">
    <property type="entry name" value="ClpP/crotonase"/>
    <property type="match status" value="1"/>
</dbReference>
<dbReference type="PROSITE" id="PS51257">
    <property type="entry name" value="PROKAR_LIPOPROTEIN"/>
    <property type="match status" value="1"/>
</dbReference>
<dbReference type="InterPro" id="IPR005151">
    <property type="entry name" value="Tail-specific_protease"/>
</dbReference>
<dbReference type="STRING" id="393003.SAMN05660461_0003"/>
<sequence>MYKKLFSAGTTTILAGALCSGAFMSCHKDKAASPPPVDITDALKKDSLKYLMYQIMQVTYGDGGRTASKGLPTYYWYSSVPQLDPLASKYTDANALLTEMKGYAINPATNAAYDHYSFLDEDGTITNQLMNGVSEQNAAANPSKLGFDIGFAAGADASKVRLFVKYADKNSPAGKAGVLRGWEITSVNGNTNFSSASSAINSLYNTISTASTITLGFKKQDQTAVTLTLNAATYNINPVLFDTVYTVKNTANIDIKVGYFVMYTFSSVTNDAGNATATKTALDQTIAKFKAQGIKQLIVDFRYNGGGATSTAEYLDNAFAPSAAAGKVMYTYKYNDKIMQNLAATKLDAQVNYAAATGGMGLDNIFFIVSGETASASELTLNNLKPYMNVRLIGKKTYGKPVGFIDFNITMYDNDHKPVYLADLYAINFETTNANGNGGYYTGIPVDAEAVDYVNIAWGNTTSDQNLQQAMNYISTGSYLNLRSSARISAAAGNDLREAIPNITPARGFNGMVDFRLSKKVAGLQ</sequence>
<dbReference type="Gene3D" id="3.30.750.170">
    <property type="match status" value="1"/>
</dbReference>